<feature type="chain" id="PRO_5028858069" evidence="1">
    <location>
        <begin position="16"/>
        <end position="128"/>
    </location>
</feature>
<evidence type="ECO:0000256" key="1">
    <source>
        <dbReference type="SAM" id="SignalP"/>
    </source>
</evidence>
<accession>A0A7H4LIJ0</accession>
<dbReference type="InterPro" id="IPR036047">
    <property type="entry name" value="F-box-like_dom_sf"/>
</dbReference>
<protein>
    <submittedName>
        <fullName evidence="2">Uncharacterized protein</fullName>
    </submittedName>
</protein>
<organism evidence="2 3">
    <name type="scientific">Triticum aestivum</name>
    <name type="common">Wheat</name>
    <dbReference type="NCBI Taxonomy" id="4565"/>
    <lineage>
        <taxon>Eukaryota</taxon>
        <taxon>Viridiplantae</taxon>
        <taxon>Streptophyta</taxon>
        <taxon>Embryophyta</taxon>
        <taxon>Tracheophyta</taxon>
        <taxon>Spermatophyta</taxon>
        <taxon>Magnoliopsida</taxon>
        <taxon>Liliopsida</taxon>
        <taxon>Poales</taxon>
        <taxon>Poaceae</taxon>
        <taxon>BOP clade</taxon>
        <taxon>Pooideae</taxon>
        <taxon>Triticodae</taxon>
        <taxon>Triticeae</taxon>
        <taxon>Triticinae</taxon>
        <taxon>Triticum</taxon>
    </lineage>
</organism>
<evidence type="ECO:0000313" key="3">
    <source>
        <dbReference type="Proteomes" id="UP000280104"/>
    </source>
</evidence>
<dbReference type="InterPro" id="IPR055302">
    <property type="entry name" value="F-box_dom-containing"/>
</dbReference>
<reference evidence="2 3" key="1">
    <citation type="submission" date="2018-05" db="EMBL/GenBank/DDBJ databases">
        <authorList>
            <person name="Thind KAUR A."/>
        </authorList>
    </citation>
    <scope>NUCLEOTIDE SEQUENCE [LARGE SCALE GENOMIC DNA]</scope>
</reference>
<sequence>MLLVIIGLLPTKSAARTALLSWRWRPLWRRVPLNLTVDSCLYDGDCKCMASVSKILSSHPGPARRLDICMFSTNCKVQPKFDEWFLSPALDQLEELSFEAGRCRSLPPSALCLAPTLRRASFNSCYLP</sequence>
<evidence type="ECO:0000313" key="2">
    <source>
        <dbReference type="EMBL" id="SPT18428.1"/>
    </source>
</evidence>
<proteinExistence type="predicted"/>
<dbReference type="AlphaFoldDB" id="A0A7H4LIJ0"/>
<name>A0A7H4LIJ0_WHEAT</name>
<feature type="signal peptide" evidence="1">
    <location>
        <begin position="1"/>
        <end position="15"/>
    </location>
</feature>
<dbReference type="SUPFAM" id="SSF81383">
    <property type="entry name" value="F-box domain"/>
    <property type="match status" value="1"/>
</dbReference>
<gene>
    <name evidence="2" type="ORF">CAMPLR22A2D_LOCUS3040</name>
</gene>
<dbReference type="PANTHER" id="PTHR32141">
    <property type="match status" value="1"/>
</dbReference>
<keyword evidence="1" id="KW-0732">Signal</keyword>
<dbReference type="EMBL" id="LS480641">
    <property type="protein sequence ID" value="SPT18428.1"/>
    <property type="molecule type" value="Genomic_DNA"/>
</dbReference>
<dbReference type="Proteomes" id="UP000280104">
    <property type="component" value="Chromosome II"/>
</dbReference>
<dbReference type="PANTHER" id="PTHR32141:SF168">
    <property type="entry name" value="OS12G0595200 PROTEIN"/>
    <property type="match status" value="1"/>
</dbReference>